<keyword evidence="2" id="KW-1185">Reference proteome</keyword>
<reference evidence="1" key="1">
    <citation type="submission" date="2021-02" db="EMBL/GenBank/DDBJ databases">
        <authorList>
            <person name="Dougan E. K."/>
            <person name="Rhodes N."/>
            <person name="Thang M."/>
            <person name="Chan C."/>
        </authorList>
    </citation>
    <scope>NUCLEOTIDE SEQUENCE</scope>
</reference>
<comment type="caution">
    <text evidence="1">The sequence shown here is derived from an EMBL/GenBank/DDBJ whole genome shotgun (WGS) entry which is preliminary data.</text>
</comment>
<organism evidence="1 2">
    <name type="scientific">Polarella glacialis</name>
    <name type="common">Dinoflagellate</name>
    <dbReference type="NCBI Taxonomy" id="89957"/>
    <lineage>
        <taxon>Eukaryota</taxon>
        <taxon>Sar</taxon>
        <taxon>Alveolata</taxon>
        <taxon>Dinophyceae</taxon>
        <taxon>Suessiales</taxon>
        <taxon>Suessiaceae</taxon>
        <taxon>Polarella</taxon>
    </lineage>
</organism>
<evidence type="ECO:0000313" key="1">
    <source>
        <dbReference type="EMBL" id="CAE8591806.1"/>
    </source>
</evidence>
<dbReference type="AlphaFoldDB" id="A0A813DV58"/>
<dbReference type="Proteomes" id="UP000654075">
    <property type="component" value="Unassembled WGS sequence"/>
</dbReference>
<feature type="non-terminal residue" evidence="1">
    <location>
        <position position="159"/>
    </location>
</feature>
<evidence type="ECO:0000313" key="2">
    <source>
        <dbReference type="Proteomes" id="UP000654075"/>
    </source>
</evidence>
<accession>A0A813DV58</accession>
<proteinExistence type="predicted"/>
<protein>
    <submittedName>
        <fullName evidence="1">Uncharacterized protein</fullName>
    </submittedName>
</protein>
<dbReference type="EMBL" id="CAJNNV010005235">
    <property type="protein sequence ID" value="CAE8591806.1"/>
    <property type="molecule type" value="Genomic_DNA"/>
</dbReference>
<name>A0A813DV58_POLGL</name>
<gene>
    <name evidence="1" type="ORF">PGLA1383_LOCUS10468</name>
</gene>
<sequence>VVSLLADAPAADKELAKRAAQRATQDTASRTRTSPHFEQVFHLLLRRPEGDITMELLDRTGKVVGRATKQISTLLEAKGGRLPGPFTLLADQYLFQAVSVGTLHATLSLQLLEEDSDEELAEKSDFNSLLQDTMSYFGFLGAKTSCGHPSSTRRPSFFS</sequence>